<proteinExistence type="predicted"/>
<dbReference type="EMBL" id="LAZR01002259">
    <property type="protein sequence ID" value="KKN32350.1"/>
    <property type="molecule type" value="Genomic_DNA"/>
</dbReference>
<keyword evidence="1" id="KW-0472">Membrane</keyword>
<dbReference type="AlphaFoldDB" id="A0A0F9PKL8"/>
<evidence type="ECO:0000313" key="2">
    <source>
        <dbReference type="EMBL" id="KKN32350.1"/>
    </source>
</evidence>
<gene>
    <name evidence="2" type="ORF">LCGC14_0815000</name>
</gene>
<protein>
    <submittedName>
        <fullName evidence="2">Uncharacterized protein</fullName>
    </submittedName>
</protein>
<name>A0A0F9PKL8_9ZZZZ</name>
<organism evidence="2">
    <name type="scientific">marine sediment metagenome</name>
    <dbReference type="NCBI Taxonomy" id="412755"/>
    <lineage>
        <taxon>unclassified sequences</taxon>
        <taxon>metagenomes</taxon>
        <taxon>ecological metagenomes</taxon>
    </lineage>
</organism>
<reference evidence="2" key="1">
    <citation type="journal article" date="2015" name="Nature">
        <title>Complex archaea that bridge the gap between prokaryotes and eukaryotes.</title>
        <authorList>
            <person name="Spang A."/>
            <person name="Saw J.H."/>
            <person name="Jorgensen S.L."/>
            <person name="Zaremba-Niedzwiedzka K."/>
            <person name="Martijn J."/>
            <person name="Lind A.E."/>
            <person name="van Eijk R."/>
            <person name="Schleper C."/>
            <person name="Guy L."/>
            <person name="Ettema T.J."/>
        </authorList>
    </citation>
    <scope>NUCLEOTIDE SEQUENCE</scope>
</reference>
<keyword evidence="1" id="KW-0812">Transmembrane</keyword>
<sequence length="44" mass="5139">MKVIKVVYFVISLPVVLLGITYWLTRLDFAFGKKIALELWGQIR</sequence>
<accession>A0A0F9PKL8</accession>
<keyword evidence="1" id="KW-1133">Transmembrane helix</keyword>
<feature type="transmembrane region" description="Helical" evidence="1">
    <location>
        <begin position="6"/>
        <end position="25"/>
    </location>
</feature>
<comment type="caution">
    <text evidence="2">The sequence shown here is derived from an EMBL/GenBank/DDBJ whole genome shotgun (WGS) entry which is preliminary data.</text>
</comment>
<evidence type="ECO:0000256" key="1">
    <source>
        <dbReference type="SAM" id="Phobius"/>
    </source>
</evidence>